<organism evidence="2">
    <name type="scientific">Ulva sp. TM637</name>
    <dbReference type="NCBI Taxonomy" id="2496872"/>
    <lineage>
        <taxon>Eukaryota</taxon>
        <taxon>Viridiplantae</taxon>
        <taxon>Chlorophyta</taxon>
        <taxon>core chlorophytes</taxon>
        <taxon>Ulvophyceae</taxon>
        <taxon>OUU clade</taxon>
        <taxon>Ulvales</taxon>
        <taxon>Ulvaceae</taxon>
        <taxon>Ulva</taxon>
    </lineage>
</organism>
<keyword evidence="2" id="KW-0496">Mitochondrion</keyword>
<dbReference type="RefSeq" id="YP_010003060.1">
    <property type="nucleotide sequence ID" value="NC_053253.1"/>
</dbReference>
<keyword evidence="1" id="KW-0812">Transmembrane</keyword>
<gene>
    <name evidence="2" type="primary">orf130</name>
</gene>
<reference evidence="2" key="1">
    <citation type="submission" date="2018-02" db="EMBL/GenBank/DDBJ databases">
        <title>The complete mitochondrial genome sequence of the green macroalga Ulva sp. TM637.</title>
        <authorList>
            <person name="Liu F."/>
            <person name="Melton J.T. III."/>
        </authorList>
    </citation>
    <scope>NUCLEOTIDE SEQUENCE</scope>
</reference>
<dbReference type="GeneID" id="63032509"/>
<protein>
    <submittedName>
        <fullName evidence="2">Uncharacterized protein</fullName>
    </submittedName>
</protein>
<dbReference type="AlphaFoldDB" id="A0A7R6NFD4"/>
<keyword evidence="1" id="KW-1133">Transmembrane helix</keyword>
<proteinExistence type="predicted"/>
<keyword evidence="1" id="KW-0472">Membrane</keyword>
<sequence length="130" mass="14328">MKKYKQILKYIIMLAFIVSTTIIIYDISINYGVYAIYAVSKLEDLIITLSKITETEGEFQSIKGGCNKSLFDFVILQCQNIGIIFAGVIGGVILFTVGIVILDNVLSVLGNVLEHTSIASKFGVLTLRMI</sequence>
<feature type="transmembrane region" description="Helical" evidence="1">
    <location>
        <begin position="7"/>
        <end position="25"/>
    </location>
</feature>
<accession>A0A7R6NFD4</accession>
<dbReference type="EMBL" id="MH013467">
    <property type="protein sequence ID" value="AZP40104.1"/>
    <property type="molecule type" value="Genomic_DNA"/>
</dbReference>
<evidence type="ECO:0000256" key="1">
    <source>
        <dbReference type="SAM" id="Phobius"/>
    </source>
</evidence>
<evidence type="ECO:0000313" key="2">
    <source>
        <dbReference type="EMBL" id="AZP40104.1"/>
    </source>
</evidence>
<geneLocation type="mitochondrion" evidence="2"/>
<name>A0A7R6NFD4_9CHLO</name>
<feature type="transmembrane region" description="Helical" evidence="1">
    <location>
        <begin position="81"/>
        <end position="102"/>
    </location>
</feature>